<feature type="compositionally biased region" description="Low complexity" evidence="1">
    <location>
        <begin position="589"/>
        <end position="607"/>
    </location>
</feature>
<feature type="region of interest" description="Disordered" evidence="1">
    <location>
        <begin position="244"/>
        <end position="269"/>
    </location>
</feature>
<feature type="region of interest" description="Disordered" evidence="1">
    <location>
        <begin position="589"/>
        <end position="632"/>
    </location>
</feature>
<evidence type="ECO:0000313" key="2">
    <source>
        <dbReference type="EMBL" id="KAK0549660.1"/>
    </source>
</evidence>
<feature type="region of interest" description="Disordered" evidence="1">
    <location>
        <begin position="385"/>
        <end position="468"/>
    </location>
</feature>
<dbReference type="EMBL" id="JAPDMZ010000107">
    <property type="protein sequence ID" value="KAK0549660.1"/>
    <property type="molecule type" value="Genomic_DNA"/>
</dbReference>
<accession>A0AAN6GNL9</accession>
<feature type="compositionally biased region" description="Pro residues" evidence="1">
    <location>
        <begin position="911"/>
        <end position="922"/>
    </location>
</feature>
<evidence type="ECO:0000256" key="1">
    <source>
        <dbReference type="SAM" id="MobiDB-lite"/>
    </source>
</evidence>
<sequence>MVQAEPASKAATLSRDNIVPHSSTPSLLTGLDISTKPSINAAQIAAALRARLEFASLKAANGLALHSLDQIEKATLEAERMEALMLEQHANFLLSQEQKQHASSTVTPTTTRMTATPRLLDSSPSVSSTISPNSTAAAGSSIWASPTAAIYAAAKQGPQQSHQLDTDVSPQPRTIFDALAARSSTTQTGRTLKQNLLFPQVPSSLRSSRQSPSVMSTASTSSAPCSVISATTLLHRAASIPQLGSPRRLIDPRVGLSDPHNDPTEATKAEEHRLVVQFESEERQKQALARQQAAAQEQLLTSGPSNKRSSRGWEAQPPTPKRARFSQETLVSQVGHSSMGGQSAVGRSPSKAYSNAAAAFLSARSPSSKLASSYARGVAASSAIGTGLARSPDPRLVQSSNSHLTPSSLAFQSPRGLTLGQGLGITSRHSLTSGGLGTPLGSRKREESFERGAIVPQAPNGHIPEATQSHEGGHAFIMGGKVPKAISSTTPVQRSRPLLSPPPSSPAHRQDGKMQTASGNVTPRRAPEEFLRKTYMMKSPNPALVSTRSRPGSPMASASRHGAPSALVARSPVGLTSASRSNAVDTVAGRMAAPSSATAAGRSGSGSQQTRNASQQPAQQKTQPDFPQQERQRPQENFGLGFLLEHGEPMQTAPLSHPGPATPKTRPTRRGLDAVDGMELDGTHERGHFAQGDNVDMEGSEAAQLMLFLAGSPSAPPSSRFAAGVTPSVTNGPFTASTTTISGEKAGGRSQASKSASERSGMMTAMGVGPGSGSPGPEGKMVARMLTYGSGTHLREKQRTASLSPRLGSANRTPTLDSAPLNSLSSVASGPAATAADGTASSASSTGSNLSVSSSSRPTLDRRSTDRTTNTSGKSRETTPEPQKLGSGPAGTDSGAQTPPPHTKSLSIPRPATPPRHPPCTPKAPGSSTFSYAEFLNVSPSPQPRLRRTPRIGVGKNMSRTGSGDRTQQHHADLTRTPSRMSRGRFLDFDQELGLHSATMEQRKRFAQMLQIGEEEDAEADNHRANGRSSGANQGEILIPGSVEAIVSDQPDADSAPQQNISRADSISAALKEKSHNQGAFSAGSEPREPGFSPDRVTSTDAVANTRTTGLASSPLLKPQVAAAPVNASTTPVVEVTVVDSADEIVSATAIIPQRG</sequence>
<proteinExistence type="predicted"/>
<protein>
    <submittedName>
        <fullName evidence="2">Uncharacterized protein</fullName>
    </submittedName>
</protein>
<comment type="caution">
    <text evidence="2">The sequence shown here is derived from an EMBL/GenBank/DDBJ whole genome shotgun (WGS) entry which is preliminary data.</text>
</comment>
<reference evidence="2" key="1">
    <citation type="journal article" date="2023" name="PhytoFront">
        <title>Draft Genome Resources of Seven Strains of Tilletia horrida, Causal Agent of Kernel Smut of Rice.</title>
        <authorList>
            <person name="Khanal S."/>
            <person name="Antony Babu S."/>
            <person name="Zhou X.G."/>
        </authorList>
    </citation>
    <scope>NUCLEOTIDE SEQUENCE</scope>
    <source>
        <strain evidence="2">TX6</strain>
    </source>
</reference>
<feature type="region of interest" description="Disordered" evidence="1">
    <location>
        <begin position="1073"/>
        <end position="1099"/>
    </location>
</feature>
<feature type="region of interest" description="Disordered" evidence="1">
    <location>
        <begin position="1"/>
        <end position="21"/>
    </location>
</feature>
<feature type="compositionally biased region" description="Polar residues" evidence="1">
    <location>
        <begin position="185"/>
        <end position="194"/>
    </location>
</feature>
<feature type="region of interest" description="Disordered" evidence="1">
    <location>
        <begin position="185"/>
        <end position="222"/>
    </location>
</feature>
<feature type="compositionally biased region" description="Polar residues" evidence="1">
    <location>
        <begin position="810"/>
        <end position="824"/>
    </location>
</feature>
<feature type="region of interest" description="Disordered" evidence="1">
    <location>
        <begin position="1016"/>
        <end position="1035"/>
    </location>
</feature>
<feature type="compositionally biased region" description="Polar residues" evidence="1">
    <location>
        <begin position="729"/>
        <end position="742"/>
    </location>
</feature>
<feature type="region of interest" description="Disordered" evidence="1">
    <location>
        <begin position="487"/>
        <end position="565"/>
    </location>
</feature>
<evidence type="ECO:0000313" key="3">
    <source>
        <dbReference type="Proteomes" id="UP001176517"/>
    </source>
</evidence>
<dbReference type="Proteomes" id="UP001176517">
    <property type="component" value="Unassembled WGS sequence"/>
</dbReference>
<name>A0AAN6GNL9_9BASI</name>
<dbReference type="AlphaFoldDB" id="A0AAN6GNL9"/>
<feature type="region of interest" description="Disordered" evidence="1">
    <location>
        <begin position="649"/>
        <end position="671"/>
    </location>
</feature>
<feature type="region of interest" description="Disordered" evidence="1">
    <location>
        <begin position="293"/>
        <end position="326"/>
    </location>
</feature>
<feature type="region of interest" description="Disordered" evidence="1">
    <location>
        <begin position="729"/>
        <end position="977"/>
    </location>
</feature>
<feature type="compositionally biased region" description="Basic and acidic residues" evidence="1">
    <location>
        <begin position="259"/>
        <end position="269"/>
    </location>
</feature>
<feature type="compositionally biased region" description="Low complexity" evidence="1">
    <location>
        <begin position="200"/>
        <end position="222"/>
    </location>
</feature>
<feature type="compositionally biased region" description="Low complexity" evidence="1">
    <location>
        <begin position="825"/>
        <end position="858"/>
    </location>
</feature>
<organism evidence="2 3">
    <name type="scientific">Tilletia horrida</name>
    <dbReference type="NCBI Taxonomy" id="155126"/>
    <lineage>
        <taxon>Eukaryota</taxon>
        <taxon>Fungi</taxon>
        <taxon>Dikarya</taxon>
        <taxon>Basidiomycota</taxon>
        <taxon>Ustilaginomycotina</taxon>
        <taxon>Exobasidiomycetes</taxon>
        <taxon>Tilletiales</taxon>
        <taxon>Tilletiaceae</taxon>
        <taxon>Tilletia</taxon>
    </lineage>
</organism>
<feature type="compositionally biased region" description="Polar residues" evidence="1">
    <location>
        <begin position="397"/>
        <end position="411"/>
    </location>
</feature>
<keyword evidence="3" id="KW-1185">Reference proteome</keyword>
<feature type="compositionally biased region" description="Polar residues" evidence="1">
    <location>
        <begin position="608"/>
        <end position="626"/>
    </location>
</feature>
<gene>
    <name evidence="2" type="ORF">OC846_003965</name>
</gene>